<dbReference type="EMBL" id="QQAY01000019">
    <property type="protein sequence ID" value="RDI38011.1"/>
    <property type="molecule type" value="Genomic_DNA"/>
</dbReference>
<sequence>MYADLHIHSHYSDSTRSPKEIVKRARELGIELLCVSDHNTTAAYNELIPLCKAYDIKLIRGAEISASFEDKEFHVLAYDFDFENKEIIDICKQCETVYADMDLELIKKMSVDYTEISLEDFNSYKRNLKNGGWKGFDYLKSKNLVNEVPSFFKHISDHHIKLENSFPSIEHVINVIHKANGKAVIAHIGETMKNNLIEIEPLLTKLKNMGADGFECYYTTHTEETTNVLIDFCQKNNMLITIGNDDHGGFNNRSNVIYEMGAIKVDFNKLNLKDIEILG</sequence>
<dbReference type="SUPFAM" id="SSF89550">
    <property type="entry name" value="PHP domain-like"/>
    <property type="match status" value="1"/>
</dbReference>
<dbReference type="InterPro" id="IPR016195">
    <property type="entry name" value="Pol/histidinol_Pase-like"/>
</dbReference>
<proteinExistence type="predicted"/>
<dbReference type="Gene3D" id="1.10.150.650">
    <property type="match status" value="1"/>
</dbReference>
<dbReference type="AlphaFoldDB" id="A0A370G2B6"/>
<gene>
    <name evidence="2" type="ORF">DFR59_11923</name>
</gene>
<dbReference type="PANTHER" id="PTHR42924">
    <property type="entry name" value="EXONUCLEASE"/>
    <property type="match status" value="1"/>
</dbReference>
<organism evidence="2 3">
    <name type="scientific">Falsibacillus pallidus</name>
    <dbReference type="NCBI Taxonomy" id="493781"/>
    <lineage>
        <taxon>Bacteria</taxon>
        <taxon>Bacillati</taxon>
        <taxon>Bacillota</taxon>
        <taxon>Bacilli</taxon>
        <taxon>Bacillales</taxon>
        <taxon>Bacillaceae</taxon>
        <taxon>Falsibacillus</taxon>
    </lineage>
</organism>
<dbReference type="GO" id="GO:0035312">
    <property type="term" value="F:5'-3' DNA exonuclease activity"/>
    <property type="evidence" value="ECO:0007669"/>
    <property type="project" value="TreeGrafter"/>
</dbReference>
<accession>A0A370G2B6</accession>
<comment type="caution">
    <text evidence="2">The sequence shown here is derived from an EMBL/GenBank/DDBJ whole genome shotgun (WGS) entry which is preliminary data.</text>
</comment>
<dbReference type="InterPro" id="IPR003141">
    <property type="entry name" value="Pol/His_phosphatase_N"/>
</dbReference>
<dbReference type="OrthoDB" id="9804333at2"/>
<dbReference type="SMART" id="SM00481">
    <property type="entry name" value="POLIIIAc"/>
    <property type="match status" value="1"/>
</dbReference>
<dbReference type="InterPro" id="IPR004013">
    <property type="entry name" value="PHP_dom"/>
</dbReference>
<dbReference type="Gene3D" id="3.20.20.140">
    <property type="entry name" value="Metal-dependent hydrolases"/>
    <property type="match status" value="1"/>
</dbReference>
<dbReference type="Pfam" id="PF02811">
    <property type="entry name" value="PHP"/>
    <property type="match status" value="1"/>
</dbReference>
<feature type="domain" description="Polymerase/histidinol phosphatase N-terminal" evidence="1">
    <location>
        <begin position="3"/>
        <end position="68"/>
    </location>
</feature>
<dbReference type="PANTHER" id="PTHR42924:SF3">
    <property type="entry name" value="POLYMERASE_HISTIDINOL PHOSPHATASE N-TERMINAL DOMAIN-CONTAINING PROTEIN"/>
    <property type="match status" value="1"/>
</dbReference>
<dbReference type="InterPro" id="IPR052018">
    <property type="entry name" value="PHP_domain"/>
</dbReference>
<dbReference type="Proteomes" id="UP000255326">
    <property type="component" value="Unassembled WGS sequence"/>
</dbReference>
<evidence type="ECO:0000259" key="1">
    <source>
        <dbReference type="SMART" id="SM00481"/>
    </source>
</evidence>
<dbReference type="RefSeq" id="WP_114747023.1">
    <property type="nucleotide sequence ID" value="NZ_QQAY01000019.1"/>
</dbReference>
<dbReference type="GO" id="GO:0004534">
    <property type="term" value="F:5'-3' RNA exonuclease activity"/>
    <property type="evidence" value="ECO:0007669"/>
    <property type="project" value="TreeGrafter"/>
</dbReference>
<reference evidence="2 3" key="1">
    <citation type="submission" date="2018-07" db="EMBL/GenBank/DDBJ databases">
        <title>Genomic Encyclopedia of Type Strains, Phase IV (KMG-IV): sequencing the most valuable type-strain genomes for metagenomic binning, comparative biology and taxonomic classification.</title>
        <authorList>
            <person name="Goeker M."/>
        </authorList>
    </citation>
    <scope>NUCLEOTIDE SEQUENCE [LARGE SCALE GENOMIC DNA]</scope>
    <source>
        <strain evidence="2 3">DSM 25281</strain>
    </source>
</reference>
<keyword evidence="3" id="KW-1185">Reference proteome</keyword>
<name>A0A370G2B6_9BACI</name>
<protein>
    <recommendedName>
        <fullName evidence="1">Polymerase/histidinol phosphatase N-terminal domain-containing protein</fullName>
    </recommendedName>
</protein>
<evidence type="ECO:0000313" key="3">
    <source>
        <dbReference type="Proteomes" id="UP000255326"/>
    </source>
</evidence>
<evidence type="ECO:0000313" key="2">
    <source>
        <dbReference type="EMBL" id="RDI38011.1"/>
    </source>
</evidence>
<dbReference type="CDD" id="cd07438">
    <property type="entry name" value="PHP_HisPPase_AMP"/>
    <property type="match status" value="1"/>
</dbReference>